<comment type="similarity">
    <text evidence="1 3">Belongs to the GMC oxidoreductase family.</text>
</comment>
<reference evidence="7" key="1">
    <citation type="submission" date="2025-08" db="UniProtKB">
        <authorList>
            <consortium name="RefSeq"/>
        </authorList>
    </citation>
    <scope>IDENTIFICATION</scope>
    <source>
        <tissue evidence="7">Thorax and Abdomen</tissue>
    </source>
</reference>
<dbReference type="InterPro" id="IPR007867">
    <property type="entry name" value="GMC_OxRtase_C"/>
</dbReference>
<proteinExistence type="inferred from homology"/>
<dbReference type="Gene3D" id="3.30.560.10">
    <property type="entry name" value="Glucose Oxidase, domain 3"/>
    <property type="match status" value="1"/>
</dbReference>
<evidence type="ECO:0000259" key="4">
    <source>
        <dbReference type="PROSITE" id="PS00623"/>
    </source>
</evidence>
<dbReference type="PANTHER" id="PTHR11552">
    <property type="entry name" value="GLUCOSE-METHANOL-CHOLINE GMC OXIDOREDUCTASE"/>
    <property type="match status" value="1"/>
</dbReference>
<dbReference type="SUPFAM" id="SSF54373">
    <property type="entry name" value="FAD-linked reductases, C-terminal domain"/>
    <property type="match status" value="1"/>
</dbReference>
<name>A0A6J0BYE6_NEOLC</name>
<dbReference type="KEGG" id="nlo:107224454"/>
<feature type="binding site" evidence="2">
    <location>
        <position position="136"/>
    </location>
    <ligand>
        <name>FAD</name>
        <dbReference type="ChEBI" id="CHEBI:57692"/>
    </ligand>
</feature>
<dbReference type="GeneID" id="107224454"/>
<dbReference type="Proteomes" id="UP000829291">
    <property type="component" value="Chromosome 2"/>
</dbReference>
<dbReference type="SUPFAM" id="SSF51905">
    <property type="entry name" value="FAD/NAD(P)-binding domain"/>
    <property type="match status" value="1"/>
</dbReference>
<dbReference type="Pfam" id="PF00732">
    <property type="entry name" value="GMC_oxred_N"/>
    <property type="match status" value="1"/>
</dbReference>
<dbReference type="InParanoid" id="A0A6J0BYE6"/>
<dbReference type="PROSITE" id="PS00624">
    <property type="entry name" value="GMC_OXRED_2"/>
    <property type="match status" value="1"/>
</dbReference>
<dbReference type="OrthoDB" id="269227at2759"/>
<feature type="binding site" evidence="2">
    <location>
        <position position="273"/>
    </location>
    <ligand>
        <name>FAD</name>
        <dbReference type="ChEBI" id="CHEBI:57692"/>
    </ligand>
</feature>
<dbReference type="RefSeq" id="XP_015520001.1">
    <property type="nucleotide sequence ID" value="XM_015664515.2"/>
</dbReference>
<comment type="cofactor">
    <cofactor evidence="2">
        <name>FAD</name>
        <dbReference type="ChEBI" id="CHEBI:57692"/>
    </cofactor>
</comment>
<gene>
    <name evidence="7" type="primary">LOC107224454</name>
</gene>
<feature type="domain" description="Glucose-methanol-choline oxidoreductase N-terminal" evidence="5">
    <location>
        <begin position="310"/>
        <end position="324"/>
    </location>
</feature>
<protein>
    <submittedName>
        <fullName evidence="7">Glucose dehydrogenase [FAD, quinone]</fullName>
    </submittedName>
</protein>
<dbReference type="AlphaFoldDB" id="A0A6J0BYE6"/>
<evidence type="ECO:0000256" key="1">
    <source>
        <dbReference type="ARBA" id="ARBA00010790"/>
    </source>
</evidence>
<dbReference type="PIRSF" id="PIRSF000137">
    <property type="entry name" value="Alcohol_oxidase"/>
    <property type="match status" value="1"/>
</dbReference>
<dbReference type="Pfam" id="PF05199">
    <property type="entry name" value="GMC_oxred_C"/>
    <property type="match status" value="1"/>
</dbReference>
<keyword evidence="3" id="KW-0285">Flavoprotein</keyword>
<dbReference type="Gene3D" id="3.50.50.60">
    <property type="entry name" value="FAD/NAD(P)-binding domain"/>
    <property type="match status" value="1"/>
</dbReference>
<keyword evidence="2 3" id="KW-0274">FAD</keyword>
<dbReference type="PROSITE" id="PS00623">
    <property type="entry name" value="GMC_OXRED_1"/>
    <property type="match status" value="1"/>
</dbReference>
<dbReference type="InterPro" id="IPR036188">
    <property type="entry name" value="FAD/NAD-bd_sf"/>
</dbReference>
<dbReference type="FunCoup" id="A0A6J0BYE6">
    <property type="interactions" value="26"/>
</dbReference>
<sequence length="625" mass="68852">MNMEALSALAALLQSGFNLAFIGILEVLIILLRPDLVDQGNRVTPVVPEDMSPSYDYVVIGCGSAGSVIANRLSEDGRSTVLALEAGRDEPPISDVPVLMPMLQLTDLDWSFKTEQSTRYCQGMKGHRCSWPRGKVLGGSSVLNAMIYARGNGRDYDEWRDAGNPGWGYDDVLPYFKKAENISIPELEDSPYHGRDGYLTVEEFRHHKPLSEFFLQAGRELGFNAVDVNGATQTGFTLAPGTLRDGLRCSTAKAYLRSASQRQNLHIGTECTVEKILINTTTKIAYAVQFRRGGEMYTVHARKEVIISGGAIQSPQILILSGVGPREHLDELGLELVHESPGVGKNLQDHITLGGLTYLIDLPNGTSSNDFGGSNTLTLSALTDFLKNATGPMYDLSTNEVLGFVNTKFSDDDLDWPDIQYHFATLSQNGRASSIIAKRNNNLRDEFFDSLFSNILDHAAFEMAPTLLRPRSRGYITLRDADPDSPPIIVPNYFGDPHDLDVLVQGALIAYNLSQTPTMKLLNTRLNPNRIPECSHFSLPSEEYFRCHARFYSLTIYHPGCTCKMGPASDAMAVVNGRLEVHGVKRLRVVDASIMPNLPSGNINAPVIMIAEKAAHMIKEDWSIL</sequence>
<accession>A0A6J0BYE6</accession>
<evidence type="ECO:0000259" key="5">
    <source>
        <dbReference type="PROSITE" id="PS00624"/>
    </source>
</evidence>
<dbReference type="PANTHER" id="PTHR11552:SF186">
    <property type="entry name" value="GLUCOSE-METHANOL-CHOLINE OXIDOREDUCTASE N-TERMINAL DOMAIN-CONTAINING PROTEIN"/>
    <property type="match status" value="1"/>
</dbReference>
<dbReference type="GO" id="GO:0016614">
    <property type="term" value="F:oxidoreductase activity, acting on CH-OH group of donors"/>
    <property type="evidence" value="ECO:0007669"/>
    <property type="project" value="InterPro"/>
</dbReference>
<keyword evidence="6" id="KW-1185">Reference proteome</keyword>
<organism evidence="7">
    <name type="scientific">Neodiprion lecontei</name>
    <name type="common">Redheaded pine sawfly</name>
    <dbReference type="NCBI Taxonomy" id="441921"/>
    <lineage>
        <taxon>Eukaryota</taxon>
        <taxon>Metazoa</taxon>
        <taxon>Ecdysozoa</taxon>
        <taxon>Arthropoda</taxon>
        <taxon>Hexapoda</taxon>
        <taxon>Insecta</taxon>
        <taxon>Pterygota</taxon>
        <taxon>Neoptera</taxon>
        <taxon>Endopterygota</taxon>
        <taxon>Hymenoptera</taxon>
        <taxon>Tenthredinoidea</taxon>
        <taxon>Diprionidae</taxon>
        <taxon>Diprioninae</taxon>
        <taxon>Neodiprion</taxon>
    </lineage>
</organism>
<evidence type="ECO:0000256" key="3">
    <source>
        <dbReference type="RuleBase" id="RU003968"/>
    </source>
</evidence>
<evidence type="ECO:0000256" key="2">
    <source>
        <dbReference type="PIRSR" id="PIRSR000137-2"/>
    </source>
</evidence>
<evidence type="ECO:0000313" key="6">
    <source>
        <dbReference type="Proteomes" id="UP000829291"/>
    </source>
</evidence>
<evidence type="ECO:0000313" key="7">
    <source>
        <dbReference type="RefSeq" id="XP_015520001.1"/>
    </source>
</evidence>
<dbReference type="InterPro" id="IPR000172">
    <property type="entry name" value="GMC_OxRdtase_N"/>
</dbReference>
<feature type="domain" description="Glucose-methanol-choline oxidoreductase N-terminal" evidence="4">
    <location>
        <begin position="134"/>
        <end position="157"/>
    </location>
</feature>
<dbReference type="GO" id="GO:0050660">
    <property type="term" value="F:flavin adenine dinucleotide binding"/>
    <property type="evidence" value="ECO:0007669"/>
    <property type="project" value="InterPro"/>
</dbReference>
<dbReference type="InterPro" id="IPR012132">
    <property type="entry name" value="GMC_OxRdtase"/>
</dbReference>